<dbReference type="Gene3D" id="3.40.630.30">
    <property type="match status" value="1"/>
</dbReference>
<evidence type="ECO:0000256" key="2">
    <source>
        <dbReference type="ARBA" id="ARBA00023315"/>
    </source>
</evidence>
<dbReference type="PROSITE" id="PS51186">
    <property type="entry name" value="GNAT"/>
    <property type="match status" value="1"/>
</dbReference>
<evidence type="ECO:0000313" key="4">
    <source>
        <dbReference type="EMBL" id="AOV16087.1"/>
    </source>
</evidence>
<feature type="domain" description="N-acetyltransferase" evidence="3">
    <location>
        <begin position="3"/>
        <end position="165"/>
    </location>
</feature>
<dbReference type="PANTHER" id="PTHR43877">
    <property type="entry name" value="AMINOALKYLPHOSPHONATE N-ACETYLTRANSFERASE-RELATED-RELATED"/>
    <property type="match status" value="1"/>
</dbReference>
<evidence type="ECO:0000256" key="1">
    <source>
        <dbReference type="ARBA" id="ARBA00022679"/>
    </source>
</evidence>
<protein>
    <recommendedName>
        <fullName evidence="3">N-acetyltransferase domain-containing protein</fullName>
    </recommendedName>
</protein>
<proteinExistence type="predicted"/>
<dbReference type="GO" id="GO:0016747">
    <property type="term" value="F:acyltransferase activity, transferring groups other than amino-acyl groups"/>
    <property type="evidence" value="ECO:0007669"/>
    <property type="project" value="InterPro"/>
</dbReference>
<evidence type="ECO:0000313" key="5">
    <source>
        <dbReference type="Proteomes" id="UP000095342"/>
    </source>
</evidence>
<dbReference type="KEGG" id="aaeo:BJI67_02485"/>
<sequence length="168" mass="18466">MPVLVRPIGMQDVAGFHECVDSVARERRFLASTEAPPLERSTDFVAHNLANHNAHYVAVADGRVVGWCDAVPITRPPACAHRATLGMGVSTRYRGQGIGERLIRATVEHAWGAGLLRIDLDVRTDNEPAIRLYEKIGFRREGVRRCGLFVGGQPVDLMYMGLLHPSLG</sequence>
<dbReference type="EMBL" id="CP017448">
    <property type="protein sequence ID" value="AOV16087.1"/>
    <property type="molecule type" value="Genomic_DNA"/>
</dbReference>
<keyword evidence="2" id="KW-0012">Acyltransferase</keyword>
<dbReference type="Pfam" id="PF00583">
    <property type="entry name" value="Acetyltransf_1"/>
    <property type="match status" value="1"/>
</dbReference>
<evidence type="ECO:0000259" key="3">
    <source>
        <dbReference type="PROSITE" id="PS51186"/>
    </source>
</evidence>
<gene>
    <name evidence="4" type="ORF">BJI67_02485</name>
</gene>
<dbReference type="RefSeq" id="WP_070071683.1">
    <property type="nucleotide sequence ID" value="NZ_CP017448.1"/>
</dbReference>
<dbReference type="InterPro" id="IPR050832">
    <property type="entry name" value="Bact_Acetyltransf"/>
</dbReference>
<organism evidence="4 5">
    <name type="scientific">Acidihalobacter aeolianus</name>
    <dbReference type="NCBI Taxonomy" id="2792603"/>
    <lineage>
        <taxon>Bacteria</taxon>
        <taxon>Pseudomonadati</taxon>
        <taxon>Pseudomonadota</taxon>
        <taxon>Gammaproteobacteria</taxon>
        <taxon>Chromatiales</taxon>
        <taxon>Ectothiorhodospiraceae</taxon>
        <taxon>Acidihalobacter</taxon>
    </lineage>
</organism>
<dbReference type="InterPro" id="IPR016181">
    <property type="entry name" value="Acyl_CoA_acyltransferase"/>
</dbReference>
<name>A0A1D8K545_9GAMM</name>
<keyword evidence="1" id="KW-0808">Transferase</keyword>
<keyword evidence="5" id="KW-1185">Reference proteome</keyword>
<dbReference type="SUPFAM" id="SSF55729">
    <property type="entry name" value="Acyl-CoA N-acyltransferases (Nat)"/>
    <property type="match status" value="1"/>
</dbReference>
<dbReference type="AlphaFoldDB" id="A0A1D8K545"/>
<dbReference type="InterPro" id="IPR000182">
    <property type="entry name" value="GNAT_dom"/>
</dbReference>
<dbReference type="Proteomes" id="UP000095342">
    <property type="component" value="Chromosome"/>
</dbReference>
<accession>A0A1D8K545</accession>
<dbReference type="CDD" id="cd04301">
    <property type="entry name" value="NAT_SF"/>
    <property type="match status" value="1"/>
</dbReference>
<reference evidence="4 5" key="1">
    <citation type="submission" date="2016-09" db="EMBL/GenBank/DDBJ databases">
        <title>Acidihalobacter prosperus V6 (DSM14174).</title>
        <authorList>
            <person name="Khaleque H.N."/>
            <person name="Ramsay J.P."/>
            <person name="Murphy R.J.T."/>
            <person name="Kaksonen A.H."/>
            <person name="Boxall N.J."/>
            <person name="Watkin E.L.J."/>
        </authorList>
    </citation>
    <scope>NUCLEOTIDE SEQUENCE [LARGE SCALE GENOMIC DNA]</scope>
    <source>
        <strain evidence="4 5">V6</strain>
    </source>
</reference>